<accession>A0A9N9V1L2</accession>
<reference evidence="3 4" key="2">
    <citation type="submission" date="2021-10" db="EMBL/GenBank/DDBJ databases">
        <authorList>
            <person name="Piombo E."/>
        </authorList>
    </citation>
    <scope>NUCLEOTIDE SEQUENCE [LARGE SCALE GENOMIC DNA]</scope>
</reference>
<keyword evidence="1" id="KW-1133">Transmembrane helix</keyword>
<evidence type="ECO:0000313" key="3">
    <source>
        <dbReference type="EMBL" id="CAH0004266.1"/>
    </source>
</evidence>
<dbReference type="Proteomes" id="UP000754883">
    <property type="component" value="Unassembled WGS sequence"/>
</dbReference>
<organism evidence="3 4">
    <name type="scientific">Clonostachys byssicola</name>
    <dbReference type="NCBI Taxonomy" id="160290"/>
    <lineage>
        <taxon>Eukaryota</taxon>
        <taxon>Fungi</taxon>
        <taxon>Dikarya</taxon>
        <taxon>Ascomycota</taxon>
        <taxon>Pezizomycotina</taxon>
        <taxon>Sordariomycetes</taxon>
        <taxon>Hypocreomycetidae</taxon>
        <taxon>Hypocreales</taxon>
        <taxon>Bionectriaceae</taxon>
        <taxon>Clonostachys</taxon>
    </lineage>
</organism>
<feature type="domain" description="MHYT" evidence="2">
    <location>
        <begin position="19"/>
        <end position="218"/>
    </location>
</feature>
<comment type="caution">
    <text evidence="3">The sequence shown here is derived from an EMBL/GenBank/DDBJ whole genome shotgun (WGS) entry which is preliminary data.</text>
</comment>
<dbReference type="PROSITE" id="PS50924">
    <property type="entry name" value="MHYT"/>
    <property type="match status" value="1"/>
</dbReference>
<dbReference type="EMBL" id="CABFNO020001566">
    <property type="protein sequence ID" value="CAH0004266.1"/>
    <property type="molecule type" value="Genomic_DNA"/>
</dbReference>
<feature type="transmembrane region" description="Helical" evidence="1">
    <location>
        <begin position="20"/>
        <end position="39"/>
    </location>
</feature>
<feature type="transmembrane region" description="Helical" evidence="1">
    <location>
        <begin position="234"/>
        <end position="257"/>
    </location>
</feature>
<evidence type="ECO:0000256" key="1">
    <source>
        <dbReference type="SAM" id="Phobius"/>
    </source>
</evidence>
<keyword evidence="4" id="KW-1185">Reference proteome</keyword>
<sequence length="851" mass="93451">MSLDALLDNYEGRVVPRRFVAGFVVLSYAISLIGAGSTLELINRRTGFKGIFNNALLVGAAITMGGVSIWSMHFVGNKAIYLGNGEPELQITFSTLFTVISFFVPIVVLLIAFITIGTSNIVSWIRVSLGGFLCGSAICGMHYLGNASIENYHCSYKIGYIAGSAIIAIAASIIALSAFFVFRSAWANSWWKRLLSALLLAGAVSGMHWCAAFGTEYTLISIKSGGGGEMSQDATAIVVICLAVGACLIIAGLAIFTTRKMNQSARRAQKITLGAAVFNKQGMILVDADGLIPSTIITDSFMPTSDKQPLTVAHPYFLWMFQVTRNWTSLSRLMKQFAAQKELRMINNESPTEEDGILFRSKFCLAAMRLAERLRGDLSSAGILWDDILPTGRPMPSTLPLESFNEPASLISTRLRRTVHEKEAAFEQQVGQGSLMFLVSCTQSERDEERFAMAGYRFAEVEHVSGIIASRMQIKSFGVSDKLHQMAEYISQDKETSAHVRMGLFAIRASVNTSGFDVLVKTSARNILPSVNLSMSKLEPWQIAMVSRFKGMSTVAILQALEEITISTEGEMTFISQLRVGINTLRASIQDPLMDDAILSEEVINLSGGPHDRSTLDTMLIFRVVTPIHSVINNPDYEYIPLSLFKTHQLVQMQESQLAFVQSVHHEFGSFLGEASLSEERHREPHGHNVLAKFRTKSTQIHSRVVEGDEEQVLRRKSSTGSVSASTINIYQSPADSTGSQIGDIQRKDTSHDMVRDPNLAAPSFGGIVVLQEIRINVEKSTNQRRELQDPVHSMAITSHISASSDIELQSQTDDKAIGIQVSPTSPGVRSQNTFVDVLFQDTIESQGWKK</sequence>
<reference evidence="4" key="1">
    <citation type="submission" date="2019-06" db="EMBL/GenBank/DDBJ databases">
        <authorList>
            <person name="Broberg M."/>
        </authorList>
    </citation>
    <scope>NUCLEOTIDE SEQUENCE [LARGE SCALE GENOMIC DNA]</scope>
</reference>
<proteinExistence type="predicted"/>
<keyword evidence="1" id="KW-0812">Transmembrane</keyword>
<dbReference type="OrthoDB" id="264015at2759"/>
<name>A0A9N9V1L2_9HYPO</name>
<dbReference type="InterPro" id="IPR005330">
    <property type="entry name" value="MHYT_dom"/>
</dbReference>
<keyword evidence="1" id="KW-0472">Membrane</keyword>
<dbReference type="PANTHER" id="PTHR35152">
    <property type="entry name" value="DOMAIN SIGNALLING PROTEIN, PUTATIVE (AFU_ORTHOLOGUE AFUA_5G11310)-RELATED"/>
    <property type="match status" value="1"/>
</dbReference>
<dbReference type="Pfam" id="PF03707">
    <property type="entry name" value="MHYT"/>
    <property type="match status" value="2"/>
</dbReference>
<protein>
    <recommendedName>
        <fullName evidence="2">MHYT domain-containing protein</fullName>
    </recommendedName>
</protein>
<feature type="transmembrane region" description="Helical" evidence="1">
    <location>
        <begin position="158"/>
        <end position="182"/>
    </location>
</feature>
<dbReference type="AlphaFoldDB" id="A0A9N9V1L2"/>
<feature type="transmembrane region" description="Helical" evidence="1">
    <location>
        <begin position="194"/>
        <end position="214"/>
    </location>
</feature>
<dbReference type="PANTHER" id="PTHR35152:SF1">
    <property type="entry name" value="DOMAIN SIGNALLING PROTEIN, PUTATIVE (AFU_ORTHOLOGUE AFUA_5G11310)-RELATED"/>
    <property type="match status" value="1"/>
</dbReference>
<gene>
    <name evidence="3" type="ORF">CBYS24578_00011806</name>
</gene>
<feature type="transmembrane region" description="Helical" evidence="1">
    <location>
        <begin position="127"/>
        <end position="146"/>
    </location>
</feature>
<feature type="transmembrane region" description="Helical" evidence="1">
    <location>
        <begin position="51"/>
        <end position="71"/>
    </location>
</feature>
<evidence type="ECO:0000259" key="2">
    <source>
        <dbReference type="PROSITE" id="PS50924"/>
    </source>
</evidence>
<evidence type="ECO:0000313" key="4">
    <source>
        <dbReference type="Proteomes" id="UP000754883"/>
    </source>
</evidence>
<feature type="transmembrane region" description="Helical" evidence="1">
    <location>
        <begin position="91"/>
        <end position="115"/>
    </location>
</feature>